<dbReference type="EMBL" id="CAJHNJ030000057">
    <property type="protein sequence ID" value="CAG9133090.1"/>
    <property type="molecule type" value="Genomic_DNA"/>
</dbReference>
<organism evidence="3 4">
    <name type="scientific">Plutella xylostella</name>
    <name type="common">Diamondback moth</name>
    <name type="synonym">Plutella maculipennis</name>
    <dbReference type="NCBI Taxonomy" id="51655"/>
    <lineage>
        <taxon>Eukaryota</taxon>
        <taxon>Metazoa</taxon>
        <taxon>Ecdysozoa</taxon>
        <taxon>Arthropoda</taxon>
        <taxon>Hexapoda</taxon>
        <taxon>Insecta</taxon>
        <taxon>Pterygota</taxon>
        <taxon>Neoptera</taxon>
        <taxon>Endopterygota</taxon>
        <taxon>Lepidoptera</taxon>
        <taxon>Glossata</taxon>
        <taxon>Ditrysia</taxon>
        <taxon>Yponomeutoidea</taxon>
        <taxon>Plutellidae</taxon>
        <taxon>Plutella</taxon>
    </lineage>
</organism>
<dbReference type="Proteomes" id="UP000653454">
    <property type="component" value="Unassembled WGS sequence"/>
</dbReference>
<comment type="caution">
    <text evidence="3">The sequence shown here is derived from an EMBL/GenBank/DDBJ whole genome shotgun (WGS) entry which is preliminary data.</text>
</comment>
<gene>
    <name evidence="3" type="ORF">PLXY2_LOCUS11359</name>
</gene>
<sequence length="405" mass="45317">MAHRQSSSNTGLTVLMVLLVLLVLAGAALLLLYYRRRVRNLKREIAHVHYTHEPERQPDQHFDNPVYSFQTSVRGDDSTTLLNNAHHIHNNLGGGKLTNTHVEMLRARASSSTNSSDKTSSAYHTLFATTCIVWMSQVNNAHHIHNNLGGGKLTNTHVEMLRARASSSTNSSNTYDPLSSLKNKDADLTNPNLYHCIEEDNKLDHVYDEIKQKEGFGKNIHMLTTVISECACETPSRAVSPFLNEYNALKLSAYDPLSSLKNKDADLTNPNLYHCIEEDNKLDLVYDEIKQKEGFKMEYDHLNYTPPANKWKPHYQRMTNGFTSPPAQPVPLPRNATPTPPIPPLPKLKVEVPKMTVEVPKMAEEVPKEDTDSVDTAPMLPDDETPAPIPPKREGVAEPSSSEAE</sequence>
<evidence type="ECO:0000313" key="3">
    <source>
        <dbReference type="EMBL" id="CAG9133090.1"/>
    </source>
</evidence>
<name>A0A8S4FY40_PLUXY</name>
<protein>
    <submittedName>
        <fullName evidence="3">(diamondback moth) hypothetical protein</fullName>
    </submittedName>
</protein>
<evidence type="ECO:0000256" key="1">
    <source>
        <dbReference type="SAM" id="MobiDB-lite"/>
    </source>
</evidence>
<feature type="transmembrane region" description="Helical" evidence="2">
    <location>
        <begin position="12"/>
        <end position="34"/>
    </location>
</feature>
<proteinExistence type="predicted"/>
<keyword evidence="2" id="KW-0812">Transmembrane</keyword>
<reference evidence="3" key="1">
    <citation type="submission" date="2020-11" db="EMBL/GenBank/DDBJ databases">
        <authorList>
            <person name="Whiteford S."/>
        </authorList>
    </citation>
    <scope>NUCLEOTIDE SEQUENCE</scope>
</reference>
<evidence type="ECO:0000256" key="2">
    <source>
        <dbReference type="SAM" id="Phobius"/>
    </source>
</evidence>
<feature type="region of interest" description="Disordered" evidence="1">
    <location>
        <begin position="360"/>
        <end position="405"/>
    </location>
</feature>
<accession>A0A8S4FY40</accession>
<keyword evidence="2" id="KW-1133">Transmembrane helix</keyword>
<keyword evidence="2" id="KW-0472">Membrane</keyword>
<evidence type="ECO:0000313" key="4">
    <source>
        <dbReference type="Proteomes" id="UP000653454"/>
    </source>
</evidence>
<feature type="compositionally biased region" description="Basic and acidic residues" evidence="1">
    <location>
        <begin position="361"/>
        <end position="371"/>
    </location>
</feature>
<dbReference type="AlphaFoldDB" id="A0A8S4FY40"/>
<keyword evidence="4" id="KW-1185">Reference proteome</keyword>